<dbReference type="EMBL" id="JACBXV010000051">
    <property type="protein sequence ID" value="NYS68946.1"/>
    <property type="molecule type" value="Genomic_DNA"/>
</dbReference>
<sequence>MEYVEGKERRFGAEDLFFSTTDAKGVIRRTNRVFDSLSRYSAEELVGAPHNIIRHDDMPAGAFKLMWDELAQGRPACVYVLNRAKDGLDYWVFATVAPLADGYLSVRVRPNNHALFTPVKEVYQRVRAAEREYAEQGHGRREVAEHGAQLLAQELAAIQFRGLYSFARAALPRELALLVVEGVRVPRRAETDSPMSSILSAVSAIERDTDELVYQLGEYQDLINGLGSWASGVRSVIERATRVGALVGEVTSPDGESSVPTVSERVKERSAQAVEVLQQLNSSLVALYETASEVRFRSSMMRLHTLMVGIFAAAVLDEVETEEASEAIGDLAEALLADLEPLIPSCQKAADLAERLDADLRSVVSNLDRVKRPFQRWIRALSDEGAQPLAEGVDAQAVLQEAVELGDQGFPETASLAELAAKARGVVVTLDEPVIRERVATVRQSLGEIKAE</sequence>
<dbReference type="RefSeq" id="WP_179900255.1">
    <property type="nucleotide sequence ID" value="NZ_JACBXV010000051.1"/>
</dbReference>
<name>A0A853EMC6_9ACTO</name>
<gene>
    <name evidence="1" type="ORF">HZZ05_05355</name>
</gene>
<protein>
    <submittedName>
        <fullName evidence="1">PAS domain S-box protein</fullName>
    </submittedName>
</protein>
<dbReference type="CDD" id="cd00130">
    <property type="entry name" value="PAS"/>
    <property type="match status" value="1"/>
</dbReference>
<dbReference type="InterPro" id="IPR000014">
    <property type="entry name" value="PAS"/>
</dbReference>
<proteinExistence type="predicted"/>
<dbReference type="Proteomes" id="UP000572528">
    <property type="component" value="Unassembled WGS sequence"/>
</dbReference>
<dbReference type="SUPFAM" id="SSF55785">
    <property type="entry name" value="PYP-like sensor domain (PAS domain)"/>
    <property type="match status" value="1"/>
</dbReference>
<dbReference type="AlphaFoldDB" id="A0A853EMC6"/>
<evidence type="ECO:0000313" key="1">
    <source>
        <dbReference type="EMBL" id="NYS68946.1"/>
    </source>
</evidence>
<dbReference type="Gene3D" id="3.30.450.20">
    <property type="entry name" value="PAS domain"/>
    <property type="match status" value="1"/>
</dbReference>
<organism evidence="1 2">
    <name type="scientific">Actinomyces bowdenii</name>
    <dbReference type="NCBI Taxonomy" id="131109"/>
    <lineage>
        <taxon>Bacteria</taxon>
        <taxon>Bacillati</taxon>
        <taxon>Actinomycetota</taxon>
        <taxon>Actinomycetes</taxon>
        <taxon>Actinomycetales</taxon>
        <taxon>Actinomycetaceae</taxon>
        <taxon>Actinomyces</taxon>
    </lineage>
</organism>
<accession>A0A853EMC6</accession>
<dbReference type="InterPro" id="IPR035965">
    <property type="entry name" value="PAS-like_dom_sf"/>
</dbReference>
<dbReference type="NCBIfam" id="TIGR00229">
    <property type="entry name" value="sensory_box"/>
    <property type="match status" value="1"/>
</dbReference>
<comment type="caution">
    <text evidence="1">The sequence shown here is derived from an EMBL/GenBank/DDBJ whole genome shotgun (WGS) entry which is preliminary data.</text>
</comment>
<evidence type="ECO:0000313" key="2">
    <source>
        <dbReference type="Proteomes" id="UP000572528"/>
    </source>
</evidence>
<reference evidence="1 2" key="1">
    <citation type="submission" date="2020-07" db="EMBL/GenBank/DDBJ databases">
        <title>MOT database genomes.</title>
        <authorList>
            <person name="Joseph S."/>
            <person name="Aduse-Opoku J."/>
            <person name="Hashim A."/>
            <person name="Wade W."/>
            <person name="Curtis M."/>
        </authorList>
    </citation>
    <scope>NUCLEOTIDE SEQUENCE [LARGE SCALE GENOMIC DNA]</scope>
    <source>
        <strain evidence="1 2">WMus004</strain>
    </source>
</reference>